<evidence type="ECO:0000256" key="9">
    <source>
        <dbReference type="ARBA" id="ARBA00022833"/>
    </source>
</evidence>
<evidence type="ECO:0000259" key="17">
    <source>
        <dbReference type="Pfam" id="PF02744"/>
    </source>
</evidence>
<organism evidence="18 19">
    <name type="scientific">Fumia xinanensis</name>
    <dbReference type="NCBI Taxonomy" id="2763659"/>
    <lineage>
        <taxon>Bacteria</taxon>
        <taxon>Bacillati</taxon>
        <taxon>Bacillota</taxon>
        <taxon>Clostridia</taxon>
        <taxon>Eubacteriales</taxon>
        <taxon>Oscillospiraceae</taxon>
        <taxon>Fumia</taxon>
    </lineage>
</organism>
<dbReference type="Pfam" id="PF02744">
    <property type="entry name" value="GalP_UDP_tr_C"/>
    <property type="match status" value="1"/>
</dbReference>
<feature type="binding site" evidence="14">
    <location>
        <position position="31"/>
    </location>
    <ligand>
        <name>Zn(2+)</name>
        <dbReference type="ChEBI" id="CHEBI:29105"/>
    </ligand>
</feature>
<protein>
    <recommendedName>
        <fullName evidence="5 12">Galactose-1-phosphate uridylyltransferase</fullName>
        <ecNumber evidence="4 12">2.7.7.12</ecNumber>
    </recommendedName>
</protein>
<comment type="pathway">
    <text evidence="2 15">Carbohydrate metabolism; galactose metabolism.</text>
</comment>
<evidence type="ECO:0000313" key="19">
    <source>
        <dbReference type="Proteomes" id="UP000610760"/>
    </source>
</evidence>
<evidence type="ECO:0000256" key="5">
    <source>
        <dbReference type="ARBA" id="ARBA00016340"/>
    </source>
</evidence>
<feature type="binding site" evidence="14">
    <location>
        <position position="90"/>
    </location>
    <ligand>
        <name>Zn(2+)</name>
        <dbReference type="ChEBI" id="CHEBI:29105"/>
    </ligand>
</feature>
<keyword evidence="19" id="KW-1185">Reference proteome</keyword>
<evidence type="ECO:0000256" key="10">
    <source>
        <dbReference type="ARBA" id="ARBA00023144"/>
    </source>
</evidence>
<dbReference type="InterPro" id="IPR001937">
    <property type="entry name" value="GalP_UDPtransf1"/>
</dbReference>
<dbReference type="PROSITE" id="PS00117">
    <property type="entry name" value="GAL_P_UDP_TRANSF_I"/>
    <property type="match status" value="1"/>
</dbReference>
<evidence type="ECO:0000256" key="14">
    <source>
        <dbReference type="PIRSR" id="PIRSR000808-3"/>
    </source>
</evidence>
<keyword evidence="11 15" id="KW-0119">Carbohydrate metabolism</keyword>
<feature type="domain" description="Galactose-1-phosphate uridyl transferase N-terminal" evidence="16">
    <location>
        <begin position="4"/>
        <end position="153"/>
    </location>
</feature>
<comment type="caution">
    <text evidence="18">The sequence shown here is derived from an EMBL/GenBank/DDBJ whole genome shotgun (WGS) entry which is preliminary data.</text>
</comment>
<dbReference type="EMBL" id="JACRSV010000001">
    <property type="protein sequence ID" value="MBC8558637.1"/>
    <property type="molecule type" value="Genomic_DNA"/>
</dbReference>
<evidence type="ECO:0000256" key="7">
    <source>
        <dbReference type="ARBA" id="ARBA00022695"/>
    </source>
</evidence>
<dbReference type="GO" id="GO:0008270">
    <property type="term" value="F:zinc ion binding"/>
    <property type="evidence" value="ECO:0007669"/>
    <property type="project" value="InterPro"/>
</dbReference>
<dbReference type="GO" id="GO:0033499">
    <property type="term" value="P:galactose catabolic process via UDP-galactose, Leloir pathway"/>
    <property type="evidence" value="ECO:0007669"/>
    <property type="project" value="TreeGrafter"/>
</dbReference>
<evidence type="ECO:0000256" key="6">
    <source>
        <dbReference type="ARBA" id="ARBA00022679"/>
    </source>
</evidence>
<dbReference type="SUPFAM" id="SSF54197">
    <property type="entry name" value="HIT-like"/>
    <property type="match status" value="2"/>
</dbReference>
<dbReference type="InterPro" id="IPR005849">
    <property type="entry name" value="GalP_Utransf_N"/>
</dbReference>
<keyword evidence="7 15" id="KW-0548">Nucleotidyltransferase</keyword>
<evidence type="ECO:0000256" key="13">
    <source>
        <dbReference type="PIRSR" id="PIRSR000808-1"/>
    </source>
</evidence>
<dbReference type="GO" id="GO:0008108">
    <property type="term" value="F:UDP-glucose:hexose-1-phosphate uridylyltransferase activity"/>
    <property type="evidence" value="ECO:0007669"/>
    <property type="project" value="UniProtKB-UniRule"/>
</dbReference>
<accession>A0A926E1S8</accession>
<gene>
    <name evidence="18" type="primary">galT</name>
    <name evidence="18" type="ORF">H8710_01005</name>
</gene>
<evidence type="ECO:0000256" key="4">
    <source>
        <dbReference type="ARBA" id="ARBA00012384"/>
    </source>
</evidence>
<evidence type="ECO:0000313" key="18">
    <source>
        <dbReference type="EMBL" id="MBC8558637.1"/>
    </source>
</evidence>
<comment type="catalytic activity">
    <reaction evidence="1 15">
        <text>alpha-D-galactose 1-phosphate + UDP-alpha-D-glucose = alpha-D-glucose 1-phosphate + UDP-alpha-D-galactose</text>
        <dbReference type="Rhea" id="RHEA:13989"/>
        <dbReference type="ChEBI" id="CHEBI:58336"/>
        <dbReference type="ChEBI" id="CHEBI:58601"/>
        <dbReference type="ChEBI" id="CHEBI:58885"/>
        <dbReference type="ChEBI" id="CHEBI:66914"/>
        <dbReference type="EC" id="2.7.7.12"/>
    </reaction>
</comment>
<evidence type="ECO:0000256" key="15">
    <source>
        <dbReference type="RuleBase" id="RU000506"/>
    </source>
</evidence>
<dbReference type="Pfam" id="PF01087">
    <property type="entry name" value="GalP_UDP_transf"/>
    <property type="match status" value="1"/>
</dbReference>
<comment type="similarity">
    <text evidence="3 15">Belongs to the galactose-1-phosphate uridylyltransferase type 1 family.</text>
</comment>
<keyword evidence="6 15" id="KW-0808">Transferase</keyword>
<evidence type="ECO:0000256" key="12">
    <source>
        <dbReference type="NCBIfam" id="TIGR00209"/>
    </source>
</evidence>
<feature type="active site" description="Tele-UMP-histidine intermediate" evidence="13">
    <location>
        <position position="143"/>
    </location>
</feature>
<dbReference type="Gene3D" id="3.30.428.10">
    <property type="entry name" value="HIT-like"/>
    <property type="match status" value="2"/>
</dbReference>
<dbReference type="PANTHER" id="PTHR11943">
    <property type="entry name" value="GALACTOSE-1-PHOSPHATE URIDYLYLTRANSFERASE"/>
    <property type="match status" value="1"/>
</dbReference>
<keyword evidence="10 15" id="KW-0299">Galactose metabolism</keyword>
<dbReference type="EC" id="2.7.7.12" evidence="4 12"/>
<dbReference type="InterPro" id="IPR036265">
    <property type="entry name" value="HIT-like_sf"/>
</dbReference>
<keyword evidence="9 14" id="KW-0862">Zinc</keyword>
<dbReference type="InterPro" id="IPR005850">
    <property type="entry name" value="GalP_Utransf_C"/>
</dbReference>
<dbReference type="NCBIfam" id="TIGR00209">
    <property type="entry name" value="galT_1"/>
    <property type="match status" value="1"/>
</dbReference>
<name>A0A926E1S8_9FIRM</name>
<evidence type="ECO:0000256" key="11">
    <source>
        <dbReference type="ARBA" id="ARBA00023277"/>
    </source>
</evidence>
<feature type="domain" description="Galactose-1-phosphate uridyl transferase C-terminal" evidence="17">
    <location>
        <begin position="161"/>
        <end position="280"/>
    </location>
</feature>
<evidence type="ECO:0000259" key="16">
    <source>
        <dbReference type="Pfam" id="PF01087"/>
    </source>
</evidence>
<dbReference type="GO" id="GO:0005737">
    <property type="term" value="C:cytoplasm"/>
    <property type="evidence" value="ECO:0007669"/>
    <property type="project" value="TreeGrafter"/>
</dbReference>
<evidence type="ECO:0000256" key="1">
    <source>
        <dbReference type="ARBA" id="ARBA00001107"/>
    </source>
</evidence>
<dbReference type="Proteomes" id="UP000610760">
    <property type="component" value="Unassembled WGS sequence"/>
</dbReference>
<feature type="binding site" evidence="14">
    <location>
        <position position="141"/>
    </location>
    <ligand>
        <name>Zn(2+)</name>
        <dbReference type="ChEBI" id="CHEBI:29105"/>
    </ligand>
</feature>
<reference evidence="18" key="1">
    <citation type="submission" date="2020-08" db="EMBL/GenBank/DDBJ databases">
        <title>Genome public.</title>
        <authorList>
            <person name="Liu C."/>
            <person name="Sun Q."/>
        </authorList>
    </citation>
    <scope>NUCLEOTIDE SEQUENCE</scope>
    <source>
        <strain evidence="18">NSJ-33</strain>
    </source>
</reference>
<evidence type="ECO:0000256" key="3">
    <source>
        <dbReference type="ARBA" id="ARBA00010951"/>
    </source>
</evidence>
<evidence type="ECO:0000256" key="2">
    <source>
        <dbReference type="ARBA" id="ARBA00004947"/>
    </source>
</evidence>
<keyword evidence="8 14" id="KW-0479">Metal-binding</keyword>
<sequence length="323" mass="38090">MAELRYNPLTRDWTMVASHRQNRPQMPKDWCPFCPGSGKVPDEGFSVLRYPNDFPALSQNPPEPDDVATDLFQVRPAYGRCEVILYSDHHRAFLKDLSDEHTHELARLWQECFLDFQKDDQIKYVFLFENRGDVVGVTMPHPHGQAYGYSFVPKRLREEVASAKEYREEHEECLFCALMREEIRDGRRIIFENEHFIVYLPFFEPVTYGVQVTAKRHLADLSQMTEKELFSLGEVVRDCAGMYDSLFEMPFPYMMCMHNAPVNDGEHPEFHFHIEYYPPMRAADKQQFFASSETGAWAWCNPTRPEEKAEELRQAYRRYQETK</sequence>
<proteinExistence type="inferred from homology"/>
<dbReference type="PIRSF" id="PIRSF000808">
    <property type="entry name" value="GalT"/>
    <property type="match status" value="1"/>
</dbReference>
<comment type="cofactor">
    <cofactor evidence="14">
        <name>Zn(2+)</name>
        <dbReference type="ChEBI" id="CHEBI:29105"/>
    </cofactor>
    <text evidence="14">Binds 1 zinc ion per subunit.</text>
</comment>
<evidence type="ECO:0000256" key="8">
    <source>
        <dbReference type="ARBA" id="ARBA00022723"/>
    </source>
</evidence>
<feature type="binding site" evidence="14">
    <location>
        <position position="34"/>
    </location>
    <ligand>
        <name>Zn(2+)</name>
        <dbReference type="ChEBI" id="CHEBI:29105"/>
    </ligand>
</feature>
<dbReference type="RefSeq" id="WP_249293527.1">
    <property type="nucleotide sequence ID" value="NZ_JACRSV010000001.1"/>
</dbReference>
<dbReference type="PANTHER" id="PTHR11943:SF1">
    <property type="entry name" value="GALACTOSE-1-PHOSPHATE URIDYLYLTRANSFERASE"/>
    <property type="match status" value="1"/>
</dbReference>
<dbReference type="AlphaFoldDB" id="A0A926E1S8"/>
<dbReference type="InterPro" id="IPR019779">
    <property type="entry name" value="GalP_UDPtransf1_His-AS"/>
</dbReference>